<keyword evidence="7 8" id="KW-0998">Cell outer membrane</keyword>
<feature type="signal peptide" evidence="10">
    <location>
        <begin position="1"/>
        <end position="29"/>
    </location>
</feature>
<dbReference type="InterPro" id="IPR039426">
    <property type="entry name" value="TonB-dep_rcpt-like"/>
</dbReference>
<dbReference type="PANTHER" id="PTHR30069:SF49">
    <property type="entry name" value="OUTER MEMBRANE PROTEIN C"/>
    <property type="match status" value="1"/>
</dbReference>
<protein>
    <submittedName>
        <fullName evidence="13">TonB-dependent receptor domain-containing protein</fullName>
    </submittedName>
</protein>
<comment type="subcellular location">
    <subcellularLocation>
        <location evidence="1 8">Cell outer membrane</location>
        <topology evidence="1 8">Multi-pass membrane protein</topology>
    </subcellularLocation>
</comment>
<dbReference type="SUPFAM" id="SSF56935">
    <property type="entry name" value="Porins"/>
    <property type="match status" value="1"/>
</dbReference>
<dbReference type="Pfam" id="PF07715">
    <property type="entry name" value="Plug"/>
    <property type="match status" value="1"/>
</dbReference>
<dbReference type="Gene3D" id="2.40.170.20">
    <property type="entry name" value="TonB-dependent receptor, beta-barrel domain"/>
    <property type="match status" value="1"/>
</dbReference>
<evidence type="ECO:0000256" key="5">
    <source>
        <dbReference type="ARBA" id="ARBA00023077"/>
    </source>
</evidence>
<keyword evidence="6 8" id="KW-0472">Membrane</keyword>
<dbReference type="Pfam" id="PF00593">
    <property type="entry name" value="TonB_dep_Rec_b-barrel"/>
    <property type="match status" value="1"/>
</dbReference>
<evidence type="ECO:0000256" key="2">
    <source>
        <dbReference type="ARBA" id="ARBA00022448"/>
    </source>
</evidence>
<dbReference type="PROSITE" id="PS52016">
    <property type="entry name" value="TONB_DEPENDENT_REC_3"/>
    <property type="match status" value="1"/>
</dbReference>
<reference evidence="14" key="1">
    <citation type="journal article" date="2019" name="Int. J. Syst. Evol. Microbiol.">
        <title>The Global Catalogue of Microorganisms (GCM) 10K type strain sequencing project: providing services to taxonomists for standard genome sequencing and annotation.</title>
        <authorList>
            <consortium name="The Broad Institute Genomics Platform"/>
            <consortium name="The Broad Institute Genome Sequencing Center for Infectious Disease"/>
            <person name="Wu L."/>
            <person name="Ma J."/>
        </authorList>
    </citation>
    <scope>NUCLEOTIDE SEQUENCE [LARGE SCALE GENOMIC DNA]</scope>
    <source>
        <strain evidence="14">KCTC 52204</strain>
    </source>
</reference>
<gene>
    <name evidence="13" type="ORF">ACFSO8_07900</name>
</gene>
<comment type="caution">
    <text evidence="13">The sequence shown here is derived from an EMBL/GenBank/DDBJ whole genome shotgun (WGS) entry which is preliminary data.</text>
</comment>
<evidence type="ECO:0000256" key="9">
    <source>
        <dbReference type="RuleBase" id="RU003357"/>
    </source>
</evidence>
<feature type="domain" description="TonB-dependent receptor-like beta-barrel" evidence="11">
    <location>
        <begin position="208"/>
        <end position="638"/>
    </location>
</feature>
<dbReference type="InterPro" id="IPR012910">
    <property type="entry name" value="Plug_dom"/>
</dbReference>
<keyword evidence="13" id="KW-0675">Receptor</keyword>
<keyword evidence="5 9" id="KW-0798">TonB box</keyword>
<evidence type="ECO:0000256" key="6">
    <source>
        <dbReference type="ARBA" id="ARBA00023136"/>
    </source>
</evidence>
<organism evidence="13 14">
    <name type="scientific">Kaistella montana</name>
    <dbReference type="NCBI Taxonomy" id="1849733"/>
    <lineage>
        <taxon>Bacteria</taxon>
        <taxon>Pseudomonadati</taxon>
        <taxon>Bacteroidota</taxon>
        <taxon>Flavobacteriia</taxon>
        <taxon>Flavobacteriales</taxon>
        <taxon>Weeksellaceae</taxon>
        <taxon>Chryseobacterium group</taxon>
        <taxon>Kaistella</taxon>
    </lineage>
</organism>
<evidence type="ECO:0000313" key="13">
    <source>
        <dbReference type="EMBL" id="MFD2545381.1"/>
    </source>
</evidence>
<proteinExistence type="inferred from homology"/>
<keyword evidence="4 8" id="KW-0812">Transmembrane</keyword>
<dbReference type="InterPro" id="IPR037066">
    <property type="entry name" value="Plug_dom_sf"/>
</dbReference>
<name>A0ABW5K8Z0_9FLAO</name>
<dbReference type="Gene3D" id="2.170.130.10">
    <property type="entry name" value="TonB-dependent receptor, plug domain"/>
    <property type="match status" value="1"/>
</dbReference>
<evidence type="ECO:0000256" key="8">
    <source>
        <dbReference type="PROSITE-ProRule" id="PRU01360"/>
    </source>
</evidence>
<evidence type="ECO:0000259" key="12">
    <source>
        <dbReference type="Pfam" id="PF07715"/>
    </source>
</evidence>
<evidence type="ECO:0000256" key="1">
    <source>
        <dbReference type="ARBA" id="ARBA00004571"/>
    </source>
</evidence>
<feature type="domain" description="TonB-dependent receptor plug" evidence="12">
    <location>
        <begin position="65"/>
        <end position="152"/>
    </location>
</feature>
<dbReference type="RefSeq" id="WP_255929484.1">
    <property type="nucleotide sequence ID" value="NZ_JANFQP010000002.1"/>
</dbReference>
<evidence type="ECO:0000259" key="11">
    <source>
        <dbReference type="Pfam" id="PF00593"/>
    </source>
</evidence>
<sequence length="674" mass="77660">MKNLKTIIFKQEKYAFAALCLLISNLLFSQEKTDSLYQNIEVVRITKLLPKNKEKIETQNSDLLSHDAGKFLQQIPEISGIKKAGNYATDPVLRGFKYEQLNIVIDGASNAINACPSRMDPAVSQVNMNMVKEVEVYKGPYHFRHGNALGGTINFITIPPIFSDKTEVNGRISLGYESNGNILRNEGFAELSSKRIVWDVFGSYQKGDRYKDGNGNEVRSSFLRYNVGTKANFKWNENNTTDIQINSNQGRDVEFAALKMDLLFDKTWMFQLGHLAEFKNSLLKHIHFNSYMSVVEHSMGTPDLSMVSDVRTRTYGARAETKFAKNKNVFFTGLDFKHEEAVNLSSKMSMGMPMMADGTSWQDSHINQFGWFNEYQYFFRNSKFTASLRLDYNEANSENPSQLFTNLYGKMNTEDFNHSLSLGYSYGITKNSQLAVWMGRAQRSASLTERFINRFPVGSNDYQYVGNPNLKPETNNQADLIFTFKKEKVYFQIDGFYSLMQDYITGVVRPDIKPNSMMVPGTRQFQNIERALRAGFEANFNWKFLPKYRTEIAVAYTYGEDLETKNPLAEIAPLDFRWRMEADFSPVVLGFQYRFVGNQERINPEFGELMTKDFSILDFNAKYNVFNNAFLSFEVMNIFNRSYSEHLTRTLSSNNNERILERGRSFNCAFTYRF</sequence>
<evidence type="ECO:0000256" key="4">
    <source>
        <dbReference type="ARBA" id="ARBA00022692"/>
    </source>
</evidence>
<dbReference type="EMBL" id="JBHULG010000002">
    <property type="protein sequence ID" value="MFD2545381.1"/>
    <property type="molecule type" value="Genomic_DNA"/>
</dbReference>
<keyword evidence="2 8" id="KW-0813">Transport</keyword>
<evidence type="ECO:0000313" key="14">
    <source>
        <dbReference type="Proteomes" id="UP001597394"/>
    </source>
</evidence>
<accession>A0ABW5K8Z0</accession>
<dbReference type="PANTHER" id="PTHR30069">
    <property type="entry name" value="TONB-DEPENDENT OUTER MEMBRANE RECEPTOR"/>
    <property type="match status" value="1"/>
</dbReference>
<feature type="chain" id="PRO_5046322990" evidence="10">
    <location>
        <begin position="30"/>
        <end position="674"/>
    </location>
</feature>
<comment type="similarity">
    <text evidence="8 9">Belongs to the TonB-dependent receptor family.</text>
</comment>
<evidence type="ECO:0000256" key="3">
    <source>
        <dbReference type="ARBA" id="ARBA00022452"/>
    </source>
</evidence>
<dbReference type="Proteomes" id="UP001597394">
    <property type="component" value="Unassembled WGS sequence"/>
</dbReference>
<keyword evidence="14" id="KW-1185">Reference proteome</keyword>
<dbReference type="InterPro" id="IPR000531">
    <property type="entry name" value="Beta-barrel_TonB"/>
</dbReference>
<evidence type="ECO:0000256" key="7">
    <source>
        <dbReference type="ARBA" id="ARBA00023237"/>
    </source>
</evidence>
<keyword evidence="3 8" id="KW-1134">Transmembrane beta strand</keyword>
<dbReference type="InterPro" id="IPR036942">
    <property type="entry name" value="Beta-barrel_TonB_sf"/>
</dbReference>
<keyword evidence="10" id="KW-0732">Signal</keyword>
<evidence type="ECO:0000256" key="10">
    <source>
        <dbReference type="SAM" id="SignalP"/>
    </source>
</evidence>